<sequence length="404" mass="47251">MTLSQGQGDWSKEDVEKLLERMEKNLPSNDSHTFKTAQSLMDWEKVAFKAFSGQMCKQKWLEISYNLRKLRTLSELVLEAKENVHSSHKSRKLEKHPDFPKKPLTSYIRFFTEMRPQYLQKHPQLSNQELTKVLSEEYKKLPEQMKLKYTQDFQKEKQEFEEKMAQFKEQHPDLVRKSRKSAVPKGSQSRLQGNVQKVRSPPRNKVSMTMKFHGEPKKPPMHGYHKFHQDLWSSWQLKGLPYWQRMVEIGRLWQRVPQNEKEHYKKQAEQLQKQYKVDLDLWLQTLSPEEYAAYRERTYSKRKNMSMPGGPDPKIRKMDLQSPSAGNLQGGLGGDQGLRETESSDTIGENVSQASEEQKDLKEREEGRNSSDSNRDEDEDGVVEGSGDEDEYCDVQHSGPNSHS</sequence>
<evidence type="ECO:0000256" key="2">
    <source>
        <dbReference type="ARBA" id="ARBA00023125"/>
    </source>
</evidence>
<evidence type="ECO:0000256" key="3">
    <source>
        <dbReference type="ARBA" id="ARBA00023242"/>
    </source>
</evidence>
<evidence type="ECO:0000259" key="6">
    <source>
        <dbReference type="PROSITE" id="PS50118"/>
    </source>
</evidence>
<dbReference type="PROSITE" id="PS50118">
    <property type="entry name" value="HMG_BOX_2"/>
    <property type="match status" value="2"/>
</dbReference>
<dbReference type="CDD" id="cd21998">
    <property type="entry name" value="HMG-box_UBF1_rpt1-like"/>
    <property type="match status" value="1"/>
</dbReference>
<comment type="subcellular location">
    <subcellularLocation>
        <location evidence="1">Nucleus</location>
    </subcellularLocation>
</comment>
<dbReference type="Proteomes" id="UP000314985">
    <property type="component" value="Chromosome 9"/>
</dbReference>
<dbReference type="SUPFAM" id="SSF47095">
    <property type="entry name" value="HMG-box"/>
    <property type="match status" value="2"/>
</dbReference>
<dbReference type="PANTHER" id="PTHR46318:SF1">
    <property type="entry name" value="UPSTREAM-BINDING FACTOR 1-LIKE PROTEIN 1-RELATED"/>
    <property type="match status" value="1"/>
</dbReference>
<feature type="compositionally biased region" description="Polar residues" evidence="5">
    <location>
        <begin position="186"/>
        <end position="197"/>
    </location>
</feature>
<evidence type="ECO:0000313" key="7">
    <source>
        <dbReference type="Ensembl" id="ENSSSCP00070021352.1"/>
    </source>
</evidence>
<dbReference type="PANTHER" id="PTHR46318">
    <property type="entry name" value="UPSTREAM BINDING TRANSCRIPTION FACTOR"/>
    <property type="match status" value="1"/>
</dbReference>
<feature type="domain" description="HMG box" evidence="6">
    <location>
        <begin position="217"/>
        <end position="283"/>
    </location>
</feature>
<feature type="DNA-binding region" description="HMG box" evidence="4">
    <location>
        <begin position="217"/>
        <end position="283"/>
    </location>
</feature>
<dbReference type="Gene3D" id="1.10.30.10">
    <property type="entry name" value="High mobility group box domain"/>
    <property type="match status" value="2"/>
</dbReference>
<feature type="compositionally biased region" description="Acidic residues" evidence="5">
    <location>
        <begin position="375"/>
        <end position="393"/>
    </location>
</feature>
<feature type="DNA-binding region" description="HMG box" evidence="4">
    <location>
        <begin position="100"/>
        <end position="168"/>
    </location>
</feature>
<dbReference type="InterPro" id="IPR051762">
    <property type="entry name" value="UBF1"/>
</dbReference>
<reference evidence="7" key="2">
    <citation type="submission" date="2025-08" db="UniProtKB">
        <authorList>
            <consortium name="Ensembl"/>
        </authorList>
    </citation>
    <scope>IDENTIFICATION</scope>
</reference>
<proteinExistence type="predicted"/>
<reference evidence="7 8" key="1">
    <citation type="submission" date="2017-08" db="EMBL/GenBank/DDBJ databases">
        <title>USMARCv1.0.</title>
        <authorList>
            <person name="Hannum G.I."/>
            <person name="Koren S."/>
            <person name="Schroeder S.G."/>
            <person name="Chin S.C."/>
            <person name="Nonneman D.J."/>
            <person name="Becker S.A."/>
            <person name="Rosen B.D."/>
            <person name="Bickhart D.M."/>
            <person name="Putnam N.H."/>
            <person name="Green R.E."/>
            <person name="Tuggle C.K."/>
            <person name="Liu H."/>
            <person name="Rohrer G.A."/>
            <person name="Warr A."/>
            <person name="Hall R."/>
            <person name="Kim K."/>
            <person name="Hume D.A."/>
            <person name="Talbot R."/>
            <person name="Chow W."/>
            <person name="Howe K."/>
            <person name="Schwartz A.S."/>
            <person name="Watson M."/>
            <person name="Archibald A.L."/>
            <person name="Phillippy A.M."/>
            <person name="Smith T.P.L."/>
        </authorList>
    </citation>
    <scope>NUCLEOTIDE SEQUENCE [LARGE SCALE GENOMIC DNA]</scope>
</reference>
<evidence type="ECO:0000256" key="1">
    <source>
        <dbReference type="ARBA" id="ARBA00004123"/>
    </source>
</evidence>
<evidence type="ECO:0000256" key="4">
    <source>
        <dbReference type="PROSITE-ProRule" id="PRU00267"/>
    </source>
</evidence>
<protein>
    <recommendedName>
        <fullName evidence="6">HMG box domain-containing protein</fullName>
    </recommendedName>
</protein>
<dbReference type="Ensembl" id="ENSSSCT00070025738.1">
    <property type="protein sequence ID" value="ENSSSCP00070021352.1"/>
    <property type="gene ID" value="ENSSSCG00070013211.1"/>
</dbReference>
<dbReference type="GO" id="GO:0005634">
    <property type="term" value="C:nucleus"/>
    <property type="evidence" value="ECO:0007669"/>
    <property type="project" value="UniProtKB-SubCell"/>
</dbReference>
<feature type="compositionally biased region" description="Basic and acidic residues" evidence="5">
    <location>
        <begin position="167"/>
        <end position="176"/>
    </location>
</feature>
<name>A0A4X1TXZ1_PIG</name>
<evidence type="ECO:0000256" key="5">
    <source>
        <dbReference type="SAM" id="MobiDB-lite"/>
    </source>
</evidence>
<dbReference type="CDD" id="cd22003">
    <property type="entry name" value="HMG-box_UBF1_rpt6-like"/>
    <property type="match status" value="1"/>
</dbReference>
<dbReference type="GO" id="GO:0003677">
    <property type="term" value="F:DNA binding"/>
    <property type="evidence" value="ECO:0007669"/>
    <property type="project" value="UniProtKB-UniRule"/>
</dbReference>
<keyword evidence="3 4" id="KW-0539">Nucleus</keyword>
<dbReference type="SMART" id="SM00398">
    <property type="entry name" value="HMG"/>
    <property type="match status" value="2"/>
</dbReference>
<feature type="compositionally biased region" description="Polar residues" evidence="5">
    <location>
        <begin position="344"/>
        <end position="355"/>
    </location>
</feature>
<feature type="compositionally biased region" description="Basic and acidic residues" evidence="5">
    <location>
        <begin position="356"/>
        <end position="369"/>
    </location>
</feature>
<accession>A0A4X1TXZ1</accession>
<dbReference type="Pfam" id="PF00505">
    <property type="entry name" value="HMG_box"/>
    <property type="match status" value="1"/>
</dbReference>
<dbReference type="AlphaFoldDB" id="A0A4X1TXZ1"/>
<feature type="domain" description="HMG box" evidence="6">
    <location>
        <begin position="100"/>
        <end position="168"/>
    </location>
</feature>
<dbReference type="InterPro" id="IPR009071">
    <property type="entry name" value="HMG_box_dom"/>
</dbReference>
<feature type="region of interest" description="Disordered" evidence="5">
    <location>
        <begin position="167"/>
        <end position="201"/>
    </location>
</feature>
<evidence type="ECO:0000313" key="8">
    <source>
        <dbReference type="Proteomes" id="UP000314985"/>
    </source>
</evidence>
<feature type="region of interest" description="Disordered" evidence="5">
    <location>
        <begin position="302"/>
        <end position="404"/>
    </location>
</feature>
<dbReference type="InterPro" id="IPR036910">
    <property type="entry name" value="HMG_box_dom_sf"/>
</dbReference>
<organism evidence="7 8">
    <name type="scientific">Sus scrofa</name>
    <name type="common">Pig</name>
    <dbReference type="NCBI Taxonomy" id="9823"/>
    <lineage>
        <taxon>Eukaryota</taxon>
        <taxon>Metazoa</taxon>
        <taxon>Chordata</taxon>
        <taxon>Craniata</taxon>
        <taxon>Vertebrata</taxon>
        <taxon>Euteleostomi</taxon>
        <taxon>Mammalia</taxon>
        <taxon>Eutheria</taxon>
        <taxon>Laurasiatheria</taxon>
        <taxon>Artiodactyla</taxon>
        <taxon>Suina</taxon>
        <taxon>Suidae</taxon>
        <taxon>Sus</taxon>
    </lineage>
</organism>
<keyword evidence="2 4" id="KW-0238">DNA-binding</keyword>